<dbReference type="InterPro" id="IPR054179">
    <property type="entry name" value="PSD13_N"/>
</dbReference>
<name>A0A9W8JK07_9AGAR</name>
<protein>
    <recommendedName>
        <fullName evidence="1">PSD13 N-terminal domain-containing protein</fullName>
    </recommendedName>
</protein>
<feature type="non-terminal residue" evidence="2">
    <location>
        <position position="1"/>
    </location>
</feature>
<evidence type="ECO:0000313" key="3">
    <source>
        <dbReference type="Proteomes" id="UP001140091"/>
    </source>
</evidence>
<dbReference type="AlphaFoldDB" id="A0A9W8JK07"/>
<feature type="domain" description="PSD13 N-terminal" evidence="1">
    <location>
        <begin position="153"/>
        <end position="195"/>
    </location>
</feature>
<sequence length="195" mass="21976">MSDTIDDAIRANATPDGITADGQHIVRQKFQNQYRGGRHNQPLHFGHVITNYGDTTFSRSSSQTSTASSISEVKLPESASDEDILDFLELHYHNSKIERIFSEVTKLKQRKNRERDGSNNDLEAERMVLEQRDELPAYSQEAVPARKSEPLATAKEHLLRAHDLSISAFLGDTIYSFGELLMHPILDSLDGTQHE</sequence>
<keyword evidence="3" id="KW-1185">Reference proteome</keyword>
<dbReference type="Proteomes" id="UP001140091">
    <property type="component" value="Unassembled WGS sequence"/>
</dbReference>
<accession>A0A9W8JK07</accession>
<evidence type="ECO:0000259" key="1">
    <source>
        <dbReference type="Pfam" id="PF22037"/>
    </source>
</evidence>
<dbReference type="OrthoDB" id="1093at2759"/>
<comment type="caution">
    <text evidence="2">The sequence shown here is derived from an EMBL/GenBank/DDBJ whole genome shotgun (WGS) entry which is preliminary data.</text>
</comment>
<reference evidence="2" key="1">
    <citation type="submission" date="2022-06" db="EMBL/GenBank/DDBJ databases">
        <title>Genome Sequence of Candolleomyces eurysporus.</title>
        <authorList>
            <person name="Buettner E."/>
        </authorList>
    </citation>
    <scope>NUCLEOTIDE SEQUENCE</scope>
    <source>
        <strain evidence="2">VTCC 930004</strain>
    </source>
</reference>
<organism evidence="2 3">
    <name type="scientific">Candolleomyces eurysporus</name>
    <dbReference type="NCBI Taxonomy" id="2828524"/>
    <lineage>
        <taxon>Eukaryota</taxon>
        <taxon>Fungi</taxon>
        <taxon>Dikarya</taxon>
        <taxon>Basidiomycota</taxon>
        <taxon>Agaricomycotina</taxon>
        <taxon>Agaricomycetes</taxon>
        <taxon>Agaricomycetidae</taxon>
        <taxon>Agaricales</taxon>
        <taxon>Agaricineae</taxon>
        <taxon>Psathyrellaceae</taxon>
        <taxon>Candolleomyces</taxon>
    </lineage>
</organism>
<dbReference type="EMBL" id="JANBPK010000175">
    <property type="protein sequence ID" value="KAJ2936105.1"/>
    <property type="molecule type" value="Genomic_DNA"/>
</dbReference>
<evidence type="ECO:0000313" key="2">
    <source>
        <dbReference type="EMBL" id="KAJ2936105.1"/>
    </source>
</evidence>
<dbReference type="Pfam" id="PF22037">
    <property type="entry name" value="PSD13_N"/>
    <property type="match status" value="1"/>
</dbReference>
<proteinExistence type="predicted"/>
<gene>
    <name evidence="2" type="ORF">H1R20_g989</name>
</gene>